<evidence type="ECO:0000313" key="2">
    <source>
        <dbReference type="Proteomes" id="UP000444721"/>
    </source>
</evidence>
<dbReference type="AlphaFoldDB" id="A0A6A5BY29"/>
<dbReference type="Proteomes" id="UP000444721">
    <property type="component" value="Unassembled WGS sequence"/>
</dbReference>
<dbReference type="GeneID" id="68109002"/>
<sequence length="628" mass="71684">MPSYSSSTNSRSKFRLEDYQVEAASFGQTNCTELMKCAFESSPPSNSSLFCPIPPLRASREFFHDDLNTVSRGMVVVLRKRSSSSSSVVNETPSNCDDHHDANELFVLFAKENAILEECQLFRVHPISIVLSNNSLKIELMTAFYGPKDVTQKCAQIIQQSIQNSDEISIHASNHVFGDTWPDVFKSLTIVYRKVKINSRMEAIYGPIRMKIAQEHESIKLLDELDELDEMDEHFPSFVPTSVASIRQNVGFVKNSDDEYGVDTRSFTLLKECHHEKPIQIIRAVYGFADVTRKVLEFLNDHADRLRVAATNDIFGDSWPGVVKYLTVFYKLRGSNHVYVASCIEHDTLDLSFESTCHQAANSDENSEWDKVNGECPPLFQIHAAMHAQLNCTKKVKHLLENSHIPTKIYSMASSMQKNTHVTPLVVLYSIRGKIKLIVSLDTLCFNPLFRIGNMYDKAHQSDAIFRATVQASRNGEPYHATLRMNRKRQEILVTGQALQVPIVLMQNWFQEKKEHSSPFRNMKNNERMSFDQLFSLIFRIRVSGNGSIQVNDHFLEIDNFRVKFRIALFEVYSEDLLRNQMPCYVRRLIPEFLDGSIPDSPGLSFSPLKVSNHQAVIQLHDIDVIIQ</sequence>
<dbReference type="EMBL" id="VFQX01000027">
    <property type="protein sequence ID" value="KAF0979441.1"/>
    <property type="molecule type" value="Genomic_DNA"/>
</dbReference>
<accession>A0A6A5BY29</accession>
<dbReference type="OrthoDB" id="2444812at2759"/>
<dbReference type="OMA" id="IAQEHES"/>
<keyword evidence="2" id="KW-1185">Reference proteome</keyword>
<name>A0A6A5BY29_NAEFO</name>
<comment type="caution">
    <text evidence="1">The sequence shown here is derived from an EMBL/GenBank/DDBJ whole genome shotgun (WGS) entry which is preliminary data.</text>
</comment>
<organism evidence="1 2">
    <name type="scientific">Naegleria fowleri</name>
    <name type="common">Brain eating amoeba</name>
    <dbReference type="NCBI Taxonomy" id="5763"/>
    <lineage>
        <taxon>Eukaryota</taxon>
        <taxon>Discoba</taxon>
        <taxon>Heterolobosea</taxon>
        <taxon>Tetramitia</taxon>
        <taxon>Eutetramitia</taxon>
        <taxon>Vahlkampfiidae</taxon>
        <taxon>Naegleria</taxon>
    </lineage>
</organism>
<protein>
    <submittedName>
        <fullName evidence="1">Uncharacterized protein</fullName>
    </submittedName>
</protein>
<evidence type="ECO:0000313" key="1">
    <source>
        <dbReference type="EMBL" id="KAF0979441.1"/>
    </source>
</evidence>
<dbReference type="VEuPathDB" id="AmoebaDB:FDP41_001784"/>
<gene>
    <name evidence="1" type="ORF">FDP41_001784</name>
</gene>
<reference evidence="1 2" key="1">
    <citation type="journal article" date="2019" name="Sci. Rep.">
        <title>Nanopore sequencing improves the draft genome of the human pathogenic amoeba Naegleria fowleri.</title>
        <authorList>
            <person name="Liechti N."/>
            <person name="Schurch N."/>
            <person name="Bruggmann R."/>
            <person name="Wittwer M."/>
        </authorList>
    </citation>
    <scope>NUCLEOTIDE SEQUENCE [LARGE SCALE GENOMIC DNA]</scope>
    <source>
        <strain evidence="1 2">ATCC 30894</strain>
    </source>
</reference>
<proteinExistence type="predicted"/>
<dbReference type="RefSeq" id="XP_044564154.1">
    <property type="nucleotide sequence ID" value="XM_044704906.1"/>
</dbReference>
<dbReference type="VEuPathDB" id="AmoebaDB:NF0103240"/>
<dbReference type="VEuPathDB" id="AmoebaDB:NfTy_055380"/>